<reference evidence="1" key="2">
    <citation type="submission" date="2024-03" db="EMBL/GenBank/DDBJ databases">
        <authorList>
            <person name="Ni Y."/>
            <person name="Xu T."/>
            <person name="Yan S."/>
            <person name="Chen L."/>
            <person name="Wang Y."/>
        </authorList>
    </citation>
    <scope>NUCLEOTIDE SEQUENCE</scope>
    <source>
        <strain evidence="1">NYM1</strain>
    </source>
</reference>
<accession>A0AAT9JHR9</accession>
<proteinExistence type="predicted"/>
<organism evidence="1">
    <name type="scientific">Nitrosopumilaceae spindle-shaped virus</name>
    <dbReference type="NCBI Taxonomy" id="3065433"/>
    <lineage>
        <taxon>Viruses</taxon>
    </lineage>
</organism>
<sequence length="84" mass="9561">MGFSYNHLGLCCDFCSNAGPQKNVRKIACPYGWCQHWACCETCKKAKKHLQSSCTPEQKTHKEHCKILAIEYDRQQAAKIEVNA</sequence>
<protein>
    <submittedName>
        <fullName evidence="1">ORF23</fullName>
    </submittedName>
</protein>
<name>A0AAT9JHR9_9VIRU</name>
<dbReference type="EMBL" id="BK067792">
    <property type="protein sequence ID" value="DBA52230.1"/>
    <property type="molecule type" value="Genomic_DNA"/>
</dbReference>
<evidence type="ECO:0000313" key="1">
    <source>
        <dbReference type="EMBL" id="DBA52230.1"/>
    </source>
</evidence>
<reference evidence="1" key="1">
    <citation type="journal article" date="2024" name="Environ. Microbiol. Rep.">
        <title>Hiding in plain sight: The discovery of complete genomes of 11 hypothetical spindle-shaped viruses that putatively infect mesophilic ammonia-oxidizing archaea.</title>
        <authorList>
            <person name="Ni Y."/>
            <person name="Xu T."/>
            <person name="Yan S."/>
            <person name="Chen L."/>
            <person name="Wang Y."/>
        </authorList>
    </citation>
    <scope>NUCLEOTIDE SEQUENCE</scope>
    <source>
        <strain evidence="1">NYM1</strain>
    </source>
</reference>